<evidence type="ECO:0000313" key="2">
    <source>
        <dbReference type="Proteomes" id="UP000000238"/>
    </source>
</evidence>
<organism evidence="1 2">
    <name type="scientific">Hahella chejuensis (strain KCTC 2396)</name>
    <dbReference type="NCBI Taxonomy" id="349521"/>
    <lineage>
        <taxon>Bacteria</taxon>
        <taxon>Pseudomonadati</taxon>
        <taxon>Pseudomonadota</taxon>
        <taxon>Gammaproteobacteria</taxon>
        <taxon>Oceanospirillales</taxon>
        <taxon>Hahellaceae</taxon>
        <taxon>Hahella</taxon>
    </lineage>
</organism>
<dbReference type="AlphaFoldDB" id="Q2SES3"/>
<name>Q2SES3_HAHCH</name>
<evidence type="ECO:0008006" key="3">
    <source>
        <dbReference type="Google" id="ProtNLM"/>
    </source>
</evidence>
<proteinExistence type="predicted"/>
<evidence type="ECO:0000313" key="1">
    <source>
        <dbReference type="EMBL" id="ABC30851.1"/>
    </source>
</evidence>
<dbReference type="KEGG" id="hch:HCH_04141"/>
<dbReference type="Proteomes" id="UP000000238">
    <property type="component" value="Chromosome"/>
</dbReference>
<dbReference type="EMBL" id="CP000155">
    <property type="protein sequence ID" value="ABC30851.1"/>
    <property type="molecule type" value="Genomic_DNA"/>
</dbReference>
<dbReference type="RefSeq" id="WP_011397918.1">
    <property type="nucleotide sequence ID" value="NC_007645.1"/>
</dbReference>
<reference evidence="1 2" key="1">
    <citation type="journal article" date="2005" name="Nucleic Acids Res.">
        <title>Genomic blueprint of Hahella chejuensis, a marine microbe producing an algicidal agent.</title>
        <authorList>
            <person name="Jeong H."/>
            <person name="Yim J.H."/>
            <person name="Lee C."/>
            <person name="Choi S.-H."/>
            <person name="Park Y.K."/>
            <person name="Yoon S.H."/>
            <person name="Hur C.-G."/>
            <person name="Kang H.-Y."/>
            <person name="Kim D."/>
            <person name="Lee H.H."/>
            <person name="Park K.H."/>
            <person name="Park S.-H."/>
            <person name="Park H.-S."/>
            <person name="Lee H.K."/>
            <person name="Oh T.K."/>
            <person name="Kim J.F."/>
        </authorList>
    </citation>
    <scope>NUCLEOTIDE SEQUENCE [LARGE SCALE GENOMIC DNA]</scope>
    <source>
        <strain evidence="1 2">KCTC 2396</strain>
    </source>
</reference>
<gene>
    <name evidence="1" type="ordered locus">HCH_04141</name>
</gene>
<protein>
    <recommendedName>
        <fullName evidence="3">Lipoprotein</fullName>
    </recommendedName>
</protein>
<accession>Q2SES3</accession>
<dbReference type="PROSITE" id="PS51257">
    <property type="entry name" value="PROKAR_LIPOPROTEIN"/>
    <property type="match status" value="1"/>
</dbReference>
<sequence>MSRGFLLLLPIILGGCCLDGPYQYNSFVPVDLVVKNQTDQDVYIRTVYNFDTRVAGFTTRSMFLSPGELSETANVAVNSFDAIASDQYFVSGACGEFDNSQVPGSRFRVEASTKPVYRLLIVIDNCDAFK</sequence>
<keyword evidence="2" id="KW-1185">Reference proteome</keyword>
<dbReference type="HOGENOM" id="CLU_1935093_0_0_6"/>